<evidence type="ECO:0000259" key="1">
    <source>
        <dbReference type="Pfam" id="PF00391"/>
    </source>
</evidence>
<dbReference type="Gene3D" id="3.50.30.10">
    <property type="entry name" value="Phosphohistidine domain"/>
    <property type="match status" value="1"/>
</dbReference>
<dbReference type="GO" id="GO:0016772">
    <property type="term" value="F:transferase activity, transferring phosphorus-containing groups"/>
    <property type="evidence" value="ECO:0007669"/>
    <property type="project" value="InterPro"/>
</dbReference>
<dbReference type="SUPFAM" id="SSF52009">
    <property type="entry name" value="Phosphohistidine domain"/>
    <property type="match status" value="1"/>
</dbReference>
<organism evidence="2 3">
    <name type="scientific">Syntrophorhabdus aromaticivorans</name>
    <dbReference type="NCBI Taxonomy" id="328301"/>
    <lineage>
        <taxon>Bacteria</taxon>
        <taxon>Pseudomonadati</taxon>
        <taxon>Thermodesulfobacteriota</taxon>
        <taxon>Syntrophorhabdia</taxon>
        <taxon>Syntrophorhabdales</taxon>
        <taxon>Syntrophorhabdaceae</taxon>
        <taxon>Syntrophorhabdus</taxon>
    </lineage>
</organism>
<sequence>MGQWMFKRHVREFWPERDFKKYPVWFVDFSHSYPAWTPLFEWTWIYNLLHGHIYGCNEAWIPETRSSDWREMDGMALCTATPVPNKEEVEFRRKKFYEFIKNDFEPNYDQKWDKSKQEMLGRYNVLKEFDYENATFYDLYKQFNLAIETHRRMWEDHFFFMYALYGAYWYFEDLCKEHVGIKETSTDWHKLVRGYDNMLFRMDKVMWDLRNKAIEYGIDDIIANNPSTKVIEELNKTPQGKKWVDVDLYQFMQGLEYGWRMIRMMEFVEPTWWEAPENAIVHIKQYLLIDREIKPFPLDAIREKLIKEREETEKQIVAKAEAGGCKDMEWFKCLMRLAQRTSSFSESHDFLYEHRCFSAFRFCMLKIGERLAKVGTFNEASDIFFFIPEELGTMIAMPENYESGFIARERRMEWLRSKEFLSRPPIIPRDQSMTPPEAGAFMAAAKDPIIAKITIGEFNPPDTSLGALCYGNPGSPGVAEGPACVVITAADLKKLKPGDIMVCPSSQSAYTPVFALIKGLVCNGGGSLSHGPIVGREWDIPVVANCITGTQLIKDGDRIKVDGFKGLVYKL</sequence>
<dbReference type="InterPro" id="IPR051549">
    <property type="entry name" value="PEP_Utilizing_Enz"/>
</dbReference>
<dbReference type="Proteomes" id="UP000777265">
    <property type="component" value="Unassembled WGS sequence"/>
</dbReference>
<proteinExistence type="predicted"/>
<dbReference type="PANTHER" id="PTHR43615:SF1">
    <property type="entry name" value="PPDK_N DOMAIN-CONTAINING PROTEIN"/>
    <property type="match status" value="1"/>
</dbReference>
<dbReference type="PANTHER" id="PTHR43615">
    <property type="entry name" value="PHOSPHOENOLPYRUVATE SYNTHASE-RELATED"/>
    <property type="match status" value="1"/>
</dbReference>
<evidence type="ECO:0000313" key="2">
    <source>
        <dbReference type="EMBL" id="NLW35807.1"/>
    </source>
</evidence>
<dbReference type="AlphaFoldDB" id="A0A971S218"/>
<accession>A0A971S218</accession>
<name>A0A971S218_9BACT</name>
<dbReference type="Pfam" id="PF00391">
    <property type="entry name" value="PEP-utilizers"/>
    <property type="match status" value="1"/>
</dbReference>
<dbReference type="InterPro" id="IPR008279">
    <property type="entry name" value="PEP-util_enz_mobile_dom"/>
</dbReference>
<protein>
    <recommendedName>
        <fullName evidence="1">PEP-utilising enzyme mobile domain-containing protein</fullName>
    </recommendedName>
</protein>
<evidence type="ECO:0000313" key="3">
    <source>
        <dbReference type="Proteomes" id="UP000777265"/>
    </source>
</evidence>
<dbReference type="EMBL" id="JAAYEE010000173">
    <property type="protein sequence ID" value="NLW35807.1"/>
    <property type="molecule type" value="Genomic_DNA"/>
</dbReference>
<comment type="caution">
    <text evidence="2">The sequence shown here is derived from an EMBL/GenBank/DDBJ whole genome shotgun (WGS) entry which is preliminary data.</text>
</comment>
<dbReference type="InterPro" id="IPR036637">
    <property type="entry name" value="Phosphohistidine_dom_sf"/>
</dbReference>
<feature type="domain" description="PEP-utilising enzyme mobile" evidence="1">
    <location>
        <begin position="496"/>
        <end position="566"/>
    </location>
</feature>
<reference evidence="2" key="1">
    <citation type="journal article" date="2020" name="Biotechnol. Biofuels">
        <title>New insights from the biogas microbiome by comprehensive genome-resolved metagenomics of nearly 1600 species originating from multiple anaerobic digesters.</title>
        <authorList>
            <person name="Campanaro S."/>
            <person name="Treu L."/>
            <person name="Rodriguez-R L.M."/>
            <person name="Kovalovszki A."/>
            <person name="Ziels R.M."/>
            <person name="Maus I."/>
            <person name="Zhu X."/>
            <person name="Kougias P.G."/>
            <person name="Basile A."/>
            <person name="Luo G."/>
            <person name="Schluter A."/>
            <person name="Konstantinidis K.T."/>
            <person name="Angelidaki I."/>
        </authorList>
    </citation>
    <scope>NUCLEOTIDE SEQUENCE</scope>
    <source>
        <strain evidence="2">AS06rmzACSIP_7</strain>
    </source>
</reference>
<reference evidence="2" key="2">
    <citation type="submission" date="2020-01" db="EMBL/GenBank/DDBJ databases">
        <authorList>
            <person name="Campanaro S."/>
        </authorList>
    </citation>
    <scope>NUCLEOTIDE SEQUENCE</scope>
    <source>
        <strain evidence="2">AS06rmzACSIP_7</strain>
    </source>
</reference>
<gene>
    <name evidence="2" type="ORF">GXY80_10050</name>
</gene>